<dbReference type="CDD" id="cd05832">
    <property type="entry name" value="Ribosomal_L12p"/>
    <property type="match status" value="1"/>
</dbReference>
<evidence type="ECO:0000256" key="3">
    <source>
        <dbReference type="ARBA" id="ARBA00023274"/>
    </source>
</evidence>
<feature type="region of interest" description="Disordered" evidence="5">
    <location>
        <begin position="64"/>
        <end position="102"/>
    </location>
</feature>
<comment type="similarity">
    <text evidence="1 4">Belongs to the eukaryotic ribosomal protein P1/P2 family.</text>
</comment>
<dbReference type="GO" id="GO:0005840">
    <property type="term" value="C:ribosome"/>
    <property type="evidence" value="ECO:0007669"/>
    <property type="project" value="UniProtKB-KW"/>
</dbReference>
<evidence type="ECO:0000256" key="2">
    <source>
        <dbReference type="ARBA" id="ARBA00022980"/>
    </source>
</evidence>
<keyword evidence="3 4" id="KW-0687">Ribonucleoprotein</keyword>
<evidence type="ECO:0000256" key="1">
    <source>
        <dbReference type="ARBA" id="ARBA00005436"/>
    </source>
</evidence>
<gene>
    <name evidence="6" type="primary">RP-L12</name>
    <name evidence="4 6" type="synonym">rpl12</name>
</gene>
<name>A0A075HE26_9EURY</name>
<evidence type="ECO:0000256" key="5">
    <source>
        <dbReference type="SAM" id="MobiDB-lite"/>
    </source>
</evidence>
<proteinExistence type="inferred from homology"/>
<feature type="compositionally biased region" description="Low complexity" evidence="5">
    <location>
        <begin position="64"/>
        <end position="82"/>
    </location>
</feature>
<evidence type="ECO:0000313" key="6">
    <source>
        <dbReference type="EMBL" id="AIF14771.1"/>
    </source>
</evidence>
<dbReference type="GO" id="GO:1990904">
    <property type="term" value="C:ribonucleoprotein complex"/>
    <property type="evidence" value="ECO:0007669"/>
    <property type="project" value="UniProtKB-KW"/>
</dbReference>
<dbReference type="InterPro" id="IPR038716">
    <property type="entry name" value="P1/P2_N_sf"/>
</dbReference>
<dbReference type="InterPro" id="IPR027534">
    <property type="entry name" value="Ribosomal_P1/P2"/>
</dbReference>
<sequence>MEYVYAAMLLHSAENEINEKNVGAVLKAAGVSSDDARVKALVASLGDVDIGEAMNAAIGAPVAAAPSGGAAPAADAAAPAEEAAAEEEEEDTSFEGLGSLFG</sequence>
<comment type="function">
    <text evidence="4">Forms part of the ribosomal stalk, playing a central role in the interaction of the ribosome with GTP-bound translation factors.</text>
</comment>
<feature type="compositionally biased region" description="Acidic residues" evidence="5">
    <location>
        <begin position="83"/>
        <end position="93"/>
    </location>
</feature>
<dbReference type="GO" id="GO:0006414">
    <property type="term" value="P:translational elongation"/>
    <property type="evidence" value="ECO:0007669"/>
    <property type="project" value="InterPro"/>
</dbReference>
<organism evidence="6">
    <name type="scientific">uncultured marine group II/III euryarchaeote KM3_67_H09</name>
    <dbReference type="NCBI Taxonomy" id="1456486"/>
    <lineage>
        <taxon>Archaea</taxon>
        <taxon>Methanobacteriati</taxon>
        <taxon>Methanobacteriota</taxon>
        <taxon>environmental samples</taxon>
    </lineage>
</organism>
<accession>A0A075HE26</accession>
<dbReference type="HAMAP" id="MF_01478">
    <property type="entry name" value="Ribosomal_L12_arch"/>
    <property type="match status" value="1"/>
</dbReference>
<reference evidence="6" key="1">
    <citation type="journal article" date="2014" name="Genome Biol. Evol.">
        <title>Pangenome evidence for extensive interdomain horizontal transfer affecting lineage core and shell genes in uncultured planktonic thaumarchaeota and euryarchaeota.</title>
        <authorList>
            <person name="Deschamps P."/>
            <person name="Zivanovic Y."/>
            <person name="Moreira D."/>
            <person name="Rodriguez-Valera F."/>
            <person name="Lopez-Garcia P."/>
        </authorList>
    </citation>
    <scope>NUCLEOTIDE SEQUENCE</scope>
</reference>
<comment type="subunit">
    <text evidence="4">Part of the 50S ribosomal subunit. Homodimer, it forms part of the ribosomal stalk which helps the ribosome interact with GTP-bound translation factors. Forms a heptameric L10(L12)2(L12)2(L12)2 complex, where L10 forms an elongated spine to which the L12 dimers bind in a sequential fashion.</text>
</comment>
<dbReference type="AlphaFoldDB" id="A0A075HE26"/>
<dbReference type="FunFam" id="1.10.10.1410:FF:000002">
    <property type="entry name" value="60S acidic ribosomal protein P2"/>
    <property type="match status" value="1"/>
</dbReference>
<dbReference type="InterPro" id="IPR022295">
    <property type="entry name" value="Ribosomal_P1_arc"/>
</dbReference>
<keyword evidence="2 4" id="KW-0689">Ribosomal protein</keyword>
<evidence type="ECO:0000256" key="4">
    <source>
        <dbReference type="HAMAP-Rule" id="MF_01478"/>
    </source>
</evidence>
<dbReference type="GO" id="GO:0003735">
    <property type="term" value="F:structural constituent of ribosome"/>
    <property type="evidence" value="ECO:0007669"/>
    <property type="project" value="InterPro"/>
</dbReference>
<dbReference type="Gene3D" id="1.10.10.1410">
    <property type="match status" value="1"/>
</dbReference>
<dbReference type="Pfam" id="PF00428">
    <property type="entry name" value="Ribosomal_60s"/>
    <property type="match status" value="1"/>
</dbReference>
<protein>
    <recommendedName>
        <fullName evidence="4">Large ribosomal subunit protein P1</fullName>
    </recommendedName>
</protein>
<dbReference type="NCBIfam" id="TIGR03685">
    <property type="entry name" value="ribo_P1_arch"/>
    <property type="match status" value="1"/>
</dbReference>
<dbReference type="EMBL" id="KF901010">
    <property type="protein sequence ID" value="AIF14771.1"/>
    <property type="molecule type" value="Genomic_DNA"/>
</dbReference>